<reference evidence="2" key="1">
    <citation type="journal article" date="2022" name="Mol. Ecol. Resour.">
        <title>The genomes of chicory, endive, great burdock and yacon provide insights into Asteraceae palaeo-polyploidization history and plant inulin production.</title>
        <authorList>
            <person name="Fan W."/>
            <person name="Wang S."/>
            <person name="Wang H."/>
            <person name="Wang A."/>
            <person name="Jiang F."/>
            <person name="Liu H."/>
            <person name="Zhao H."/>
            <person name="Xu D."/>
            <person name="Zhang Y."/>
        </authorList>
    </citation>
    <scope>NUCLEOTIDE SEQUENCE [LARGE SCALE GENOMIC DNA]</scope>
    <source>
        <strain evidence="2">cv. Yunnan</strain>
    </source>
</reference>
<comment type="caution">
    <text evidence="1">The sequence shown here is derived from an EMBL/GenBank/DDBJ whole genome shotgun (WGS) entry which is preliminary data.</text>
</comment>
<sequence>MAALTAVLIMVVVVVPTHPNALSNTLNHATPSSSMVPKGLRASFNGLKALKALFSTVIALTISWFAMPPASLRNGRSLGGMKLEAEFWNLIQDSGESLAYTARYHELSLLVPHMVTPLTRATLEDAICLAATLTDNHVKAGTLIRKGAKKVTDPTTSSEPSQEDKPKPPHSNKKRNFAVVTPTVPINQVAPLA</sequence>
<gene>
    <name evidence="1" type="ORF">L1987_64669</name>
</gene>
<keyword evidence="2" id="KW-1185">Reference proteome</keyword>
<dbReference type="EMBL" id="CM042039">
    <property type="protein sequence ID" value="KAI3724901.1"/>
    <property type="molecule type" value="Genomic_DNA"/>
</dbReference>
<reference evidence="1 2" key="2">
    <citation type="journal article" date="2022" name="Mol. Ecol. Resour.">
        <title>The genomes of chicory, endive, great burdock and yacon provide insights into Asteraceae paleo-polyploidization history and plant inulin production.</title>
        <authorList>
            <person name="Fan W."/>
            <person name="Wang S."/>
            <person name="Wang H."/>
            <person name="Wang A."/>
            <person name="Jiang F."/>
            <person name="Liu H."/>
            <person name="Zhao H."/>
            <person name="Xu D."/>
            <person name="Zhang Y."/>
        </authorList>
    </citation>
    <scope>NUCLEOTIDE SEQUENCE [LARGE SCALE GENOMIC DNA]</scope>
    <source>
        <strain evidence="2">cv. Yunnan</strain>
        <tissue evidence="1">Leaves</tissue>
    </source>
</reference>
<organism evidence="1 2">
    <name type="scientific">Smallanthus sonchifolius</name>
    <dbReference type="NCBI Taxonomy" id="185202"/>
    <lineage>
        <taxon>Eukaryota</taxon>
        <taxon>Viridiplantae</taxon>
        <taxon>Streptophyta</taxon>
        <taxon>Embryophyta</taxon>
        <taxon>Tracheophyta</taxon>
        <taxon>Spermatophyta</taxon>
        <taxon>Magnoliopsida</taxon>
        <taxon>eudicotyledons</taxon>
        <taxon>Gunneridae</taxon>
        <taxon>Pentapetalae</taxon>
        <taxon>asterids</taxon>
        <taxon>campanulids</taxon>
        <taxon>Asterales</taxon>
        <taxon>Asteraceae</taxon>
        <taxon>Asteroideae</taxon>
        <taxon>Heliantheae alliance</taxon>
        <taxon>Millerieae</taxon>
        <taxon>Smallanthus</taxon>
    </lineage>
</organism>
<name>A0ACB9BSA6_9ASTR</name>
<protein>
    <submittedName>
        <fullName evidence="1">Uncharacterized protein</fullName>
    </submittedName>
</protein>
<accession>A0ACB9BSA6</accession>
<evidence type="ECO:0000313" key="1">
    <source>
        <dbReference type="EMBL" id="KAI3724901.1"/>
    </source>
</evidence>
<proteinExistence type="predicted"/>
<dbReference type="Proteomes" id="UP001056120">
    <property type="component" value="Linkage Group LG22"/>
</dbReference>
<evidence type="ECO:0000313" key="2">
    <source>
        <dbReference type="Proteomes" id="UP001056120"/>
    </source>
</evidence>